<evidence type="ECO:0000256" key="3">
    <source>
        <dbReference type="ARBA" id="ARBA00022989"/>
    </source>
</evidence>
<accession>A0A7M7PJX3</accession>
<dbReference type="GO" id="GO:0015297">
    <property type="term" value="F:antiporter activity"/>
    <property type="evidence" value="ECO:0000318"/>
    <property type="project" value="GO_Central"/>
</dbReference>
<feature type="compositionally biased region" description="Polar residues" evidence="5">
    <location>
        <begin position="322"/>
        <end position="338"/>
    </location>
</feature>
<dbReference type="GeneID" id="577438"/>
<feature type="transmembrane region" description="Helical" evidence="6">
    <location>
        <begin position="166"/>
        <end position="186"/>
    </location>
</feature>
<reference evidence="9" key="1">
    <citation type="submission" date="2015-02" db="EMBL/GenBank/DDBJ databases">
        <title>Genome sequencing for Strongylocentrotus purpuratus.</title>
        <authorList>
            <person name="Murali S."/>
            <person name="Liu Y."/>
            <person name="Vee V."/>
            <person name="English A."/>
            <person name="Wang M."/>
            <person name="Skinner E."/>
            <person name="Han Y."/>
            <person name="Muzny D.M."/>
            <person name="Worley K.C."/>
            <person name="Gibbs R.A."/>
        </authorList>
    </citation>
    <scope>NUCLEOTIDE SEQUENCE</scope>
</reference>
<dbReference type="AlphaFoldDB" id="A0A7M7PJX3"/>
<evidence type="ECO:0000313" key="8">
    <source>
        <dbReference type="EnsemblMetazoa" id="XP_030851860"/>
    </source>
</evidence>
<keyword evidence="9" id="KW-1185">Reference proteome</keyword>
<comment type="subcellular location">
    <subcellularLocation>
        <location evidence="1">Membrane</location>
        <topology evidence="1">Multi-pass membrane protein</topology>
    </subcellularLocation>
</comment>
<keyword evidence="4 6" id="KW-0472">Membrane</keyword>
<dbReference type="GO" id="GO:0005462">
    <property type="term" value="F:UDP-N-acetylglucosamine transmembrane transporter activity"/>
    <property type="evidence" value="ECO:0000318"/>
    <property type="project" value="GO_Central"/>
</dbReference>
<feature type="transmembrane region" description="Helical" evidence="6">
    <location>
        <begin position="262"/>
        <end position="283"/>
    </location>
</feature>
<keyword evidence="2 6" id="KW-0812">Transmembrane</keyword>
<dbReference type="GO" id="GO:0005794">
    <property type="term" value="C:Golgi apparatus"/>
    <property type="evidence" value="ECO:0000318"/>
    <property type="project" value="GO_Central"/>
</dbReference>
<feature type="domain" description="Sugar phosphate transporter" evidence="7">
    <location>
        <begin position="54"/>
        <end position="309"/>
    </location>
</feature>
<feature type="region of interest" description="Disordered" evidence="5">
    <location>
        <begin position="318"/>
        <end position="338"/>
    </location>
</feature>
<dbReference type="GO" id="GO:0016020">
    <property type="term" value="C:membrane"/>
    <property type="evidence" value="ECO:0007669"/>
    <property type="project" value="UniProtKB-SubCell"/>
</dbReference>
<dbReference type="FunCoup" id="A0A7M7PJX3">
    <property type="interactions" value="873"/>
</dbReference>
<feature type="transmembrane region" description="Helical" evidence="6">
    <location>
        <begin position="52"/>
        <end position="70"/>
    </location>
</feature>
<evidence type="ECO:0000313" key="9">
    <source>
        <dbReference type="Proteomes" id="UP000007110"/>
    </source>
</evidence>
<sequence length="338" mass="37565">MAGDLSPRSRWMRAVQLRTCRFALALTLGDPHAAPGLGVVGLRARRTRRFPSFQMVGLGQMLSTIVILFIGKSLGIISYPDWNWHIPKKIFPLPLIYILNLVFGLGSTQRLNLPMFTVLRRFSILFTMIAEFLILGVRASTKVQVVVISMIIGAIIAASDDLAFDALGYFFILTNDVFTAANGVVMKKKLNSKELGKYGILYYNAIFMFLPTLAVSYFTGDLDRAMAFQSWGDTTFQVLFFLSCVMGFVLMYSIVMCTSLNSALTTTIVGCLKNLCVTYAGMFIGGDYIFSWTNFIGLNISVFGSIVYSYFTFIEKQPPSKPEQTAQKGSVENGTIRV</sequence>
<proteinExistence type="predicted"/>
<dbReference type="RefSeq" id="XP_030851860.1">
    <property type="nucleotide sequence ID" value="XM_030996000.1"/>
</dbReference>
<organism evidence="8 9">
    <name type="scientific">Strongylocentrotus purpuratus</name>
    <name type="common">Purple sea urchin</name>
    <dbReference type="NCBI Taxonomy" id="7668"/>
    <lineage>
        <taxon>Eukaryota</taxon>
        <taxon>Metazoa</taxon>
        <taxon>Echinodermata</taxon>
        <taxon>Eleutherozoa</taxon>
        <taxon>Echinozoa</taxon>
        <taxon>Echinoidea</taxon>
        <taxon>Euechinoidea</taxon>
        <taxon>Echinacea</taxon>
        <taxon>Camarodonta</taxon>
        <taxon>Echinidea</taxon>
        <taxon>Strongylocentrotidae</taxon>
        <taxon>Strongylocentrotus</taxon>
    </lineage>
</organism>
<dbReference type="CTD" id="23169"/>
<dbReference type="Proteomes" id="UP000007110">
    <property type="component" value="Unassembled WGS sequence"/>
</dbReference>
<dbReference type="InterPro" id="IPR004853">
    <property type="entry name" value="Sugar_P_trans_dom"/>
</dbReference>
<keyword evidence="3 6" id="KW-1133">Transmembrane helix</keyword>
<dbReference type="OrthoDB" id="417037at2759"/>
<dbReference type="InterPro" id="IPR050186">
    <property type="entry name" value="TPT_transporter"/>
</dbReference>
<evidence type="ECO:0000256" key="1">
    <source>
        <dbReference type="ARBA" id="ARBA00004141"/>
    </source>
</evidence>
<dbReference type="InParanoid" id="A0A7M7PJX3"/>
<dbReference type="Pfam" id="PF03151">
    <property type="entry name" value="TPT"/>
    <property type="match status" value="1"/>
</dbReference>
<dbReference type="EnsemblMetazoa" id="XM_030996000">
    <property type="protein sequence ID" value="XP_030851860"/>
    <property type="gene ID" value="LOC577438"/>
</dbReference>
<dbReference type="KEGG" id="spu:577438"/>
<evidence type="ECO:0000259" key="7">
    <source>
        <dbReference type="Pfam" id="PF03151"/>
    </source>
</evidence>
<evidence type="ECO:0000256" key="2">
    <source>
        <dbReference type="ARBA" id="ARBA00022692"/>
    </source>
</evidence>
<dbReference type="GO" id="GO:0005463">
    <property type="term" value="F:UDP-N-acetylgalactosamine transmembrane transporter activity"/>
    <property type="evidence" value="ECO:0000318"/>
    <property type="project" value="GO_Central"/>
</dbReference>
<feature type="transmembrane region" description="Helical" evidence="6">
    <location>
        <begin position="90"/>
        <end position="106"/>
    </location>
</feature>
<reference evidence="8" key="2">
    <citation type="submission" date="2021-01" db="UniProtKB">
        <authorList>
            <consortium name="EnsemblMetazoa"/>
        </authorList>
    </citation>
    <scope>IDENTIFICATION</scope>
</reference>
<feature type="transmembrane region" description="Helical" evidence="6">
    <location>
        <begin position="238"/>
        <end position="255"/>
    </location>
</feature>
<name>A0A7M7PJX3_STRPU</name>
<feature type="transmembrane region" description="Helical" evidence="6">
    <location>
        <begin position="198"/>
        <end position="218"/>
    </location>
</feature>
<dbReference type="GO" id="GO:0015780">
    <property type="term" value="P:nucleotide-sugar transmembrane transport"/>
    <property type="evidence" value="ECO:0000318"/>
    <property type="project" value="GO_Central"/>
</dbReference>
<evidence type="ECO:0000256" key="4">
    <source>
        <dbReference type="ARBA" id="ARBA00023136"/>
    </source>
</evidence>
<feature type="transmembrane region" description="Helical" evidence="6">
    <location>
        <begin position="143"/>
        <end position="160"/>
    </location>
</feature>
<dbReference type="PANTHER" id="PTHR11132">
    <property type="entry name" value="SOLUTE CARRIER FAMILY 35"/>
    <property type="match status" value="1"/>
</dbReference>
<evidence type="ECO:0000256" key="5">
    <source>
        <dbReference type="SAM" id="MobiDB-lite"/>
    </source>
</evidence>
<dbReference type="GO" id="GO:0005461">
    <property type="term" value="F:UDP-glucuronate transmembrane transporter activity"/>
    <property type="evidence" value="ECO:0000318"/>
    <property type="project" value="GO_Central"/>
</dbReference>
<protein>
    <recommendedName>
        <fullName evidence="7">Sugar phosphate transporter domain-containing protein</fullName>
    </recommendedName>
</protein>
<evidence type="ECO:0000256" key="6">
    <source>
        <dbReference type="SAM" id="Phobius"/>
    </source>
</evidence>
<feature type="transmembrane region" description="Helical" evidence="6">
    <location>
        <begin position="289"/>
        <end position="311"/>
    </location>
</feature>